<feature type="compositionally biased region" description="Low complexity" evidence="1">
    <location>
        <begin position="143"/>
        <end position="155"/>
    </location>
</feature>
<evidence type="ECO:0000313" key="3">
    <source>
        <dbReference type="Proteomes" id="UP000721236"/>
    </source>
</evidence>
<feature type="region of interest" description="Disordered" evidence="1">
    <location>
        <begin position="143"/>
        <end position="163"/>
    </location>
</feature>
<keyword evidence="3" id="KW-1185">Reference proteome</keyword>
<reference evidence="2 3" key="1">
    <citation type="submission" date="2021-08" db="EMBL/GenBank/DDBJ databases">
        <authorList>
            <person name="Peeters C."/>
        </authorList>
    </citation>
    <scope>NUCLEOTIDE SEQUENCE [LARGE SCALE GENOMIC DNA]</scope>
    <source>
        <strain evidence="2 3">LMG 21510</strain>
    </source>
</reference>
<organism evidence="2 3">
    <name type="scientific">Cupriavidus respiraculi</name>
    <dbReference type="NCBI Taxonomy" id="195930"/>
    <lineage>
        <taxon>Bacteria</taxon>
        <taxon>Pseudomonadati</taxon>
        <taxon>Pseudomonadota</taxon>
        <taxon>Betaproteobacteria</taxon>
        <taxon>Burkholderiales</taxon>
        <taxon>Burkholderiaceae</taxon>
        <taxon>Cupriavidus</taxon>
    </lineage>
</organism>
<evidence type="ECO:0000256" key="1">
    <source>
        <dbReference type="SAM" id="MobiDB-lite"/>
    </source>
</evidence>
<gene>
    <name evidence="2" type="ORF">LMG21510_02670</name>
</gene>
<proteinExistence type="predicted"/>
<comment type="caution">
    <text evidence="2">The sequence shown here is derived from an EMBL/GenBank/DDBJ whole genome shotgun (WGS) entry which is preliminary data.</text>
</comment>
<dbReference type="Proteomes" id="UP000721236">
    <property type="component" value="Unassembled WGS sequence"/>
</dbReference>
<evidence type="ECO:0000313" key="2">
    <source>
        <dbReference type="EMBL" id="CAG9174679.1"/>
    </source>
</evidence>
<sequence>MIGWLRKIFPGAGAASAGNKVTEPTGPFIVNLIDDSVVVHRPDGQREEVALDQLDRLVVRVSNREPWAGPAWLILAGIVDEQGHQQGCVVPLDAMNHEALLARLQALPGFNQQKLDNALRDARQGKSRSDAILWKRGVPAEDTAADAAGADTAKPAAHDDGQH</sequence>
<protein>
    <submittedName>
        <fullName evidence="2">Uncharacterized protein</fullName>
    </submittedName>
</protein>
<name>A0ABM8X441_9BURK</name>
<dbReference type="RefSeq" id="WP_222201986.1">
    <property type="nucleotide sequence ID" value="NZ_CAJZAH010000002.1"/>
</dbReference>
<accession>A0ABM8X441</accession>
<dbReference type="EMBL" id="CAJZAH010000002">
    <property type="protein sequence ID" value="CAG9174679.1"/>
    <property type="molecule type" value="Genomic_DNA"/>
</dbReference>